<sequence length="70" mass="8157">MVVEAERFVREEWGAKRLEMDYVNTRVELGAWYRRCGYSATGKKRDFQYGDKNREILAEGLGLLVIGKDL</sequence>
<comment type="caution">
    <text evidence="1">The sequence shown here is derived from an EMBL/GenBank/DDBJ whole genome shotgun (WGS) entry which is preliminary data.</text>
</comment>
<proteinExistence type="predicted"/>
<dbReference type="EMBL" id="CAIJEN010000015">
    <property type="protein sequence ID" value="CAD0095201.1"/>
    <property type="molecule type" value="Genomic_DNA"/>
</dbReference>
<name>A0A9N8JV01_9PEZI</name>
<keyword evidence="2" id="KW-1185">Reference proteome</keyword>
<organism evidence="1 2">
    <name type="scientific">Aureobasidium vineae</name>
    <dbReference type="NCBI Taxonomy" id="2773715"/>
    <lineage>
        <taxon>Eukaryota</taxon>
        <taxon>Fungi</taxon>
        <taxon>Dikarya</taxon>
        <taxon>Ascomycota</taxon>
        <taxon>Pezizomycotina</taxon>
        <taxon>Dothideomycetes</taxon>
        <taxon>Dothideomycetidae</taxon>
        <taxon>Dothideales</taxon>
        <taxon>Saccotheciaceae</taxon>
        <taxon>Aureobasidium</taxon>
    </lineage>
</organism>
<reference evidence="1" key="1">
    <citation type="submission" date="2020-06" db="EMBL/GenBank/DDBJ databases">
        <authorList>
            <person name="Onetto C."/>
        </authorList>
    </citation>
    <scope>NUCLEOTIDE SEQUENCE</scope>
</reference>
<accession>A0A9N8JV01</accession>
<protein>
    <recommendedName>
        <fullName evidence="3">N-acetyltransferase domain-containing protein</fullName>
    </recommendedName>
</protein>
<dbReference type="AlphaFoldDB" id="A0A9N8JV01"/>
<evidence type="ECO:0008006" key="3">
    <source>
        <dbReference type="Google" id="ProtNLM"/>
    </source>
</evidence>
<gene>
    <name evidence="1" type="ORF">AWRI4619_LOCUS8689</name>
</gene>
<evidence type="ECO:0000313" key="2">
    <source>
        <dbReference type="Proteomes" id="UP000716446"/>
    </source>
</evidence>
<evidence type="ECO:0000313" key="1">
    <source>
        <dbReference type="EMBL" id="CAD0095201.1"/>
    </source>
</evidence>
<dbReference type="Proteomes" id="UP000716446">
    <property type="component" value="Unassembled WGS sequence"/>
</dbReference>